<accession>A0A6J3MAN0</accession>
<dbReference type="RefSeq" id="XP_033461954.1">
    <property type="nucleotide sequence ID" value="XM_033600970.1"/>
</dbReference>
<organism evidence="3">
    <name type="scientific">Dissoconium aciculare CBS 342.82</name>
    <dbReference type="NCBI Taxonomy" id="1314786"/>
    <lineage>
        <taxon>Eukaryota</taxon>
        <taxon>Fungi</taxon>
        <taxon>Dikarya</taxon>
        <taxon>Ascomycota</taxon>
        <taxon>Pezizomycotina</taxon>
        <taxon>Dothideomycetes</taxon>
        <taxon>Dothideomycetidae</taxon>
        <taxon>Mycosphaerellales</taxon>
        <taxon>Dissoconiaceae</taxon>
        <taxon>Dissoconium</taxon>
    </lineage>
</organism>
<evidence type="ECO:0000313" key="2">
    <source>
        <dbReference type="Proteomes" id="UP000504637"/>
    </source>
</evidence>
<dbReference type="InterPro" id="IPR019236">
    <property type="entry name" value="APP1_cat"/>
</dbReference>
<evidence type="ECO:0000313" key="3">
    <source>
        <dbReference type="RefSeq" id="XP_033461954.1"/>
    </source>
</evidence>
<keyword evidence="2" id="KW-1185">Reference proteome</keyword>
<reference evidence="3" key="2">
    <citation type="submission" date="2020-04" db="EMBL/GenBank/DDBJ databases">
        <authorList>
            <consortium name="NCBI Genome Project"/>
        </authorList>
    </citation>
    <scope>NUCLEOTIDE SEQUENCE</scope>
    <source>
        <strain evidence="3">CBS 342.82</strain>
    </source>
</reference>
<dbReference type="PANTHER" id="PTHR28208">
    <property type="entry name" value="PHOSPHATIDATE PHOSPHATASE APP1"/>
    <property type="match status" value="1"/>
</dbReference>
<dbReference type="Pfam" id="PF09949">
    <property type="entry name" value="APP1_cat"/>
    <property type="match status" value="1"/>
</dbReference>
<feature type="domain" description="Phosphatidate phosphatase APP1 catalytic" evidence="1">
    <location>
        <begin position="3"/>
        <end position="98"/>
    </location>
</feature>
<reference evidence="3" key="3">
    <citation type="submission" date="2025-08" db="UniProtKB">
        <authorList>
            <consortium name="RefSeq"/>
        </authorList>
    </citation>
    <scope>IDENTIFICATION</scope>
    <source>
        <strain evidence="3">CBS 342.82</strain>
    </source>
</reference>
<dbReference type="GO" id="GO:0008195">
    <property type="term" value="F:phosphatidate phosphatase activity"/>
    <property type="evidence" value="ECO:0007669"/>
    <property type="project" value="InterPro"/>
</dbReference>
<proteinExistence type="predicted"/>
<feature type="non-terminal residue" evidence="3">
    <location>
        <position position="1"/>
    </location>
</feature>
<dbReference type="AlphaFoldDB" id="A0A6J3MAN0"/>
<dbReference type="PANTHER" id="PTHR28208:SF2">
    <property type="entry name" value="PHOSPHATIDATE PHOSPHATASE APP1 CATALYTIC DOMAIN-CONTAINING PROTEIN"/>
    <property type="match status" value="1"/>
</dbReference>
<gene>
    <name evidence="3" type="ORF">K489DRAFT_313856</name>
</gene>
<reference evidence="3" key="1">
    <citation type="submission" date="2020-01" db="EMBL/GenBank/DDBJ databases">
        <authorList>
            <consortium name="DOE Joint Genome Institute"/>
            <person name="Haridas S."/>
            <person name="Albert R."/>
            <person name="Binder M."/>
            <person name="Bloem J."/>
            <person name="Labutti K."/>
            <person name="Salamov A."/>
            <person name="Andreopoulos B."/>
            <person name="Baker S.E."/>
            <person name="Barry K."/>
            <person name="Bills G."/>
            <person name="Bluhm B.H."/>
            <person name="Cannon C."/>
            <person name="Castanera R."/>
            <person name="Culley D.E."/>
            <person name="Daum C."/>
            <person name="Ezra D."/>
            <person name="Gonzalez J.B."/>
            <person name="Henrissat B."/>
            <person name="Kuo A."/>
            <person name="Liang C."/>
            <person name="Lipzen A."/>
            <person name="Lutzoni F."/>
            <person name="Magnuson J."/>
            <person name="Mondo S."/>
            <person name="Nolan M."/>
            <person name="Ohm R."/>
            <person name="Pangilinan J."/>
            <person name="Park H.-J."/>
            <person name="Ramirez L."/>
            <person name="Alfaro M."/>
            <person name="Sun H."/>
            <person name="Tritt A."/>
            <person name="Yoshinaga Y."/>
            <person name="Zwiers L.-H."/>
            <person name="Turgeon B.G."/>
            <person name="Goodwin S.B."/>
            <person name="Spatafora J.W."/>
            <person name="Crous P.W."/>
            <person name="Grigoriev I.V."/>
        </authorList>
    </citation>
    <scope>NUCLEOTIDE SEQUENCE</scope>
    <source>
        <strain evidence="3">CBS 342.82</strain>
    </source>
</reference>
<dbReference type="OrthoDB" id="414243at2759"/>
<dbReference type="GeneID" id="54358770"/>
<dbReference type="InterPro" id="IPR052935">
    <property type="entry name" value="Mg2+_PAP"/>
</dbReference>
<evidence type="ECO:0000259" key="1">
    <source>
        <dbReference type="Pfam" id="PF09949"/>
    </source>
</evidence>
<protein>
    <recommendedName>
        <fullName evidence="1">Phosphatidate phosphatase APP1 catalytic domain-containing protein</fullName>
    </recommendedName>
</protein>
<sequence length="171" mass="19249">PSAHFHWLSDTPELGYDFYVQGINKYYPAGTFDFRPMIYDSIHETMSPRYNNLHRLMESFPRRKFVFVGDTTPGSTLKTYIGLAKEYPDQVQCIIVRDVSATEPANWITPNLKDLRKLKGKYIIFDTPQDLDNTTSLMTRLQSGEQAGCGGVDIDTGAHGYGPISSMVISA</sequence>
<dbReference type="Proteomes" id="UP000504637">
    <property type="component" value="Unplaced"/>
</dbReference>
<dbReference type="GO" id="GO:0030479">
    <property type="term" value="C:actin cortical patch"/>
    <property type="evidence" value="ECO:0007669"/>
    <property type="project" value="TreeGrafter"/>
</dbReference>
<name>A0A6J3MAN0_9PEZI</name>